<keyword evidence="4 6" id="KW-0472">Membrane</keyword>
<comment type="caution">
    <text evidence="7">The sequence shown here is derived from an EMBL/GenBank/DDBJ whole genome shotgun (WGS) entry which is preliminary data.</text>
</comment>
<evidence type="ECO:0000256" key="6">
    <source>
        <dbReference type="SAM" id="Phobius"/>
    </source>
</evidence>
<feature type="transmembrane region" description="Helical" evidence="6">
    <location>
        <begin position="159"/>
        <end position="179"/>
    </location>
</feature>
<feature type="transmembrane region" description="Helical" evidence="6">
    <location>
        <begin position="249"/>
        <end position="271"/>
    </location>
</feature>
<evidence type="ECO:0000256" key="5">
    <source>
        <dbReference type="SAM" id="MobiDB-lite"/>
    </source>
</evidence>
<feature type="transmembrane region" description="Helical" evidence="6">
    <location>
        <begin position="336"/>
        <end position="358"/>
    </location>
</feature>
<feature type="transmembrane region" description="Helical" evidence="6">
    <location>
        <begin position="468"/>
        <end position="487"/>
    </location>
</feature>
<feature type="transmembrane region" description="Helical" evidence="6">
    <location>
        <begin position="277"/>
        <end position="298"/>
    </location>
</feature>
<dbReference type="PANTHER" id="PTHR10924">
    <property type="entry name" value="MAJOR FACILITATOR SUPERFAMILY PROTEIN-RELATED"/>
    <property type="match status" value="1"/>
</dbReference>
<dbReference type="SUPFAM" id="SSF103473">
    <property type="entry name" value="MFS general substrate transporter"/>
    <property type="match status" value="1"/>
</dbReference>
<dbReference type="RefSeq" id="XP_058346174.1">
    <property type="nucleotide sequence ID" value="XM_058483085.1"/>
</dbReference>
<feature type="transmembrane region" description="Helical" evidence="6">
    <location>
        <begin position="117"/>
        <end position="139"/>
    </location>
</feature>
<evidence type="ECO:0000313" key="8">
    <source>
        <dbReference type="Proteomes" id="UP001234581"/>
    </source>
</evidence>
<feature type="compositionally biased region" description="Low complexity" evidence="5">
    <location>
        <begin position="63"/>
        <end position="74"/>
    </location>
</feature>
<dbReference type="InterPro" id="IPR036259">
    <property type="entry name" value="MFS_trans_sf"/>
</dbReference>
<dbReference type="Gene3D" id="1.20.1250.20">
    <property type="entry name" value="MFS general substrate transporter like domains"/>
    <property type="match status" value="2"/>
</dbReference>
<proteinExistence type="predicted"/>
<feature type="transmembrane region" description="Helical" evidence="6">
    <location>
        <begin position="429"/>
        <end position="456"/>
    </location>
</feature>
<feature type="transmembrane region" description="Helical" evidence="6">
    <location>
        <begin position="403"/>
        <end position="423"/>
    </location>
</feature>
<evidence type="ECO:0000313" key="7">
    <source>
        <dbReference type="EMBL" id="KAJ8661261.1"/>
    </source>
</evidence>
<feature type="compositionally biased region" description="Basic and acidic residues" evidence="5">
    <location>
        <begin position="1"/>
        <end position="14"/>
    </location>
</feature>
<dbReference type="InterPro" id="IPR011701">
    <property type="entry name" value="MFS"/>
</dbReference>
<keyword evidence="8" id="KW-1185">Reference proteome</keyword>
<feature type="compositionally biased region" description="Low complexity" evidence="5">
    <location>
        <begin position="22"/>
        <end position="38"/>
    </location>
</feature>
<feature type="transmembrane region" description="Helical" evidence="6">
    <location>
        <begin position="188"/>
        <end position="209"/>
    </location>
</feature>
<sequence>MDKTEVVHHDDLKHIYQHSDSNDSSTSYSRTPTTTHPPSLRKERSLSNDTAPTLHHHHHPDVSMSRQSSSTTISDGRETSHTIIVSSEQTDDDEKHWAPAATKATDHDNGRIRTHPMAWIALFFLVVLRSAVSIFQNTFSPIPTVVADYLGVTLTEVNWLFNIQAVVYIALSFITGWLFERLGTKRSLILAGLITAAGCWVRWVAVLIHPPSFPVMMLGQVIASVGSPLTLNIMTKFAAVWFPENRRATAGMFVASNYGGMIAMFLMPAVATGKDKIEMTIIMVAGICTGATIPQFLLPAKPPVPVSYEPQQKTGTTSPPSKALFLQSTIALMKSVHFWILCGIHGINVGLSIAWGALLNQAITPYGYSDSQAGNMVAVAMAAGAVGALTAGPMLDSTKKHKLFLKLMAPFMCSTYVALIFIIKQDSFAAIMYVNALNNFFLSFMVPTVVELGVEVSHPIPESISTSILWQMAQLVGFILVLVLDVFRDPNGDPPNNMFRGLVFQAAMAGVSVVLSLIYNGPMLRTQAIKEREEHRALESN</sequence>
<dbReference type="Pfam" id="PF07690">
    <property type="entry name" value="MFS_1"/>
    <property type="match status" value="1"/>
</dbReference>
<dbReference type="EMBL" id="JARTCD010000009">
    <property type="protein sequence ID" value="KAJ8661261.1"/>
    <property type="molecule type" value="Genomic_DNA"/>
</dbReference>
<protein>
    <recommendedName>
        <fullName evidence="9">Major facilitator superfamily (MFS) profile domain-containing protein</fullName>
    </recommendedName>
</protein>
<feature type="transmembrane region" description="Helical" evidence="6">
    <location>
        <begin position="499"/>
        <end position="519"/>
    </location>
</feature>
<reference evidence="7 8" key="1">
    <citation type="submission" date="2023-03" db="EMBL/GenBank/DDBJ databases">
        <title>Genome sequence of Lichtheimia ornata CBS 291.66.</title>
        <authorList>
            <person name="Mohabir J.T."/>
            <person name="Shea T.P."/>
            <person name="Kurbessoian T."/>
            <person name="Berby B."/>
            <person name="Fontaine J."/>
            <person name="Livny J."/>
            <person name="Gnirke A."/>
            <person name="Stajich J.E."/>
            <person name="Cuomo C.A."/>
        </authorList>
    </citation>
    <scope>NUCLEOTIDE SEQUENCE [LARGE SCALE GENOMIC DNA]</scope>
    <source>
        <strain evidence="7">CBS 291.66</strain>
    </source>
</reference>
<evidence type="ECO:0000256" key="2">
    <source>
        <dbReference type="ARBA" id="ARBA00022692"/>
    </source>
</evidence>
<dbReference type="GeneID" id="83210423"/>
<dbReference type="AlphaFoldDB" id="A0AAD7VA54"/>
<organism evidence="7 8">
    <name type="scientific">Lichtheimia ornata</name>
    <dbReference type="NCBI Taxonomy" id="688661"/>
    <lineage>
        <taxon>Eukaryota</taxon>
        <taxon>Fungi</taxon>
        <taxon>Fungi incertae sedis</taxon>
        <taxon>Mucoromycota</taxon>
        <taxon>Mucoromycotina</taxon>
        <taxon>Mucoromycetes</taxon>
        <taxon>Mucorales</taxon>
        <taxon>Lichtheimiaceae</taxon>
        <taxon>Lichtheimia</taxon>
    </lineage>
</organism>
<gene>
    <name evidence="7" type="ORF">O0I10_003010</name>
</gene>
<evidence type="ECO:0008006" key="9">
    <source>
        <dbReference type="Google" id="ProtNLM"/>
    </source>
</evidence>
<evidence type="ECO:0000256" key="3">
    <source>
        <dbReference type="ARBA" id="ARBA00022989"/>
    </source>
</evidence>
<dbReference type="GO" id="GO:0016020">
    <property type="term" value="C:membrane"/>
    <property type="evidence" value="ECO:0007669"/>
    <property type="project" value="UniProtKB-SubCell"/>
</dbReference>
<dbReference type="PANTHER" id="PTHR10924:SF6">
    <property type="entry name" value="SOLUTE CARRIER FAMILY 49 MEMBER A3"/>
    <property type="match status" value="1"/>
</dbReference>
<dbReference type="Proteomes" id="UP001234581">
    <property type="component" value="Unassembled WGS sequence"/>
</dbReference>
<dbReference type="GO" id="GO:0022857">
    <property type="term" value="F:transmembrane transporter activity"/>
    <property type="evidence" value="ECO:0007669"/>
    <property type="project" value="InterPro"/>
</dbReference>
<comment type="subcellular location">
    <subcellularLocation>
        <location evidence="1">Membrane</location>
        <topology evidence="1">Multi-pass membrane protein</topology>
    </subcellularLocation>
</comment>
<evidence type="ECO:0000256" key="4">
    <source>
        <dbReference type="ARBA" id="ARBA00023136"/>
    </source>
</evidence>
<keyword evidence="2 6" id="KW-0812">Transmembrane</keyword>
<feature type="region of interest" description="Disordered" evidence="5">
    <location>
        <begin position="1"/>
        <end position="78"/>
    </location>
</feature>
<feature type="transmembrane region" description="Helical" evidence="6">
    <location>
        <begin position="221"/>
        <end position="242"/>
    </location>
</feature>
<feature type="transmembrane region" description="Helical" evidence="6">
    <location>
        <begin position="373"/>
        <end position="391"/>
    </location>
</feature>
<dbReference type="InterPro" id="IPR049680">
    <property type="entry name" value="FLVCR1-2_SLC49-like"/>
</dbReference>
<accession>A0AAD7VA54</accession>
<evidence type="ECO:0000256" key="1">
    <source>
        <dbReference type="ARBA" id="ARBA00004141"/>
    </source>
</evidence>
<name>A0AAD7VA54_9FUNG</name>
<keyword evidence="3 6" id="KW-1133">Transmembrane helix</keyword>